<feature type="region of interest" description="N-terminal hotdog fold" evidence="6">
    <location>
        <begin position="942"/>
        <end position="1067"/>
    </location>
</feature>
<evidence type="ECO:0000256" key="6">
    <source>
        <dbReference type="PROSITE-ProRule" id="PRU01363"/>
    </source>
</evidence>
<keyword evidence="3 11" id="KW-0808">Transferase</keyword>
<dbReference type="InterPro" id="IPR049900">
    <property type="entry name" value="PKS_mFAS_DH"/>
</dbReference>
<evidence type="ECO:0000256" key="7">
    <source>
        <dbReference type="SAM" id="MobiDB-lite"/>
    </source>
</evidence>
<dbReference type="PROSITE" id="PS50075">
    <property type="entry name" value="CARRIER"/>
    <property type="match status" value="1"/>
</dbReference>
<dbReference type="Proteomes" id="UP000269998">
    <property type="component" value="Chromosome"/>
</dbReference>
<dbReference type="RefSeq" id="WP_158016066.1">
    <property type="nucleotide sequence ID" value="NZ_LR130759.1"/>
</dbReference>
<dbReference type="InterPro" id="IPR042104">
    <property type="entry name" value="PKS_dehydratase_sf"/>
</dbReference>
<dbReference type="InterPro" id="IPR006162">
    <property type="entry name" value="Ppantetheine_attach_site"/>
</dbReference>
<dbReference type="Gene3D" id="3.30.70.250">
    <property type="entry name" value="Malonyl-CoA ACP transacylase, ACP-binding"/>
    <property type="match status" value="1"/>
</dbReference>
<dbReference type="Gene3D" id="3.40.50.720">
    <property type="entry name" value="NAD(P)-binding Rossmann-like Domain"/>
    <property type="match status" value="3"/>
</dbReference>
<dbReference type="GO" id="GO:0016491">
    <property type="term" value="F:oxidoreductase activity"/>
    <property type="evidence" value="ECO:0007669"/>
    <property type="project" value="InterPro"/>
</dbReference>
<evidence type="ECO:0000259" key="10">
    <source>
        <dbReference type="PROSITE" id="PS52019"/>
    </source>
</evidence>
<dbReference type="InterPro" id="IPR014031">
    <property type="entry name" value="Ketoacyl_synth_C"/>
</dbReference>
<dbReference type="GO" id="GO:0071770">
    <property type="term" value="P:DIM/DIP cell wall layer assembly"/>
    <property type="evidence" value="ECO:0007669"/>
    <property type="project" value="TreeGrafter"/>
</dbReference>
<feature type="active site" description="Proton donor; for dehydratase activity" evidence="6">
    <location>
        <position position="1143"/>
    </location>
</feature>
<dbReference type="SMART" id="SM00823">
    <property type="entry name" value="PKS_PP"/>
    <property type="match status" value="1"/>
</dbReference>
<dbReference type="KEGG" id="mbai:MB901379_01591"/>
<dbReference type="InterPro" id="IPR014043">
    <property type="entry name" value="Acyl_transferase_dom"/>
</dbReference>
<dbReference type="PROSITE" id="PS52019">
    <property type="entry name" value="PKS_MFAS_DH"/>
    <property type="match status" value="1"/>
</dbReference>
<dbReference type="InterPro" id="IPR018201">
    <property type="entry name" value="Ketoacyl_synth_AS"/>
</dbReference>
<dbReference type="EC" id="2.3.1.41" evidence="11"/>
<dbReference type="SMART" id="SM00827">
    <property type="entry name" value="PKS_AT"/>
    <property type="match status" value="1"/>
</dbReference>
<dbReference type="CDD" id="cd05195">
    <property type="entry name" value="enoyl_red"/>
    <property type="match status" value="1"/>
</dbReference>
<dbReference type="GO" id="GO:0005737">
    <property type="term" value="C:cytoplasm"/>
    <property type="evidence" value="ECO:0007669"/>
    <property type="project" value="TreeGrafter"/>
</dbReference>
<dbReference type="InterPro" id="IPR009081">
    <property type="entry name" value="PP-bd_ACP"/>
</dbReference>
<dbReference type="SUPFAM" id="SSF51735">
    <property type="entry name" value="NAD(P)-binding Rossmann-fold domains"/>
    <property type="match status" value="3"/>
</dbReference>
<dbReference type="InterPro" id="IPR016039">
    <property type="entry name" value="Thiolase-like"/>
</dbReference>
<dbReference type="Gene3D" id="1.10.1200.10">
    <property type="entry name" value="ACP-like"/>
    <property type="match status" value="1"/>
</dbReference>
<dbReference type="InterPro" id="IPR014030">
    <property type="entry name" value="Ketoacyl_synth_N"/>
</dbReference>
<dbReference type="SUPFAM" id="SSF53901">
    <property type="entry name" value="Thiolase-like"/>
    <property type="match status" value="1"/>
</dbReference>
<proteinExistence type="predicted"/>
<keyword evidence="1" id="KW-0596">Phosphopantetheine</keyword>
<feature type="region of interest" description="Disordered" evidence="7">
    <location>
        <begin position="2165"/>
        <end position="2186"/>
    </location>
</feature>
<dbReference type="Pfam" id="PF00698">
    <property type="entry name" value="Acyl_transf_1"/>
    <property type="match status" value="1"/>
</dbReference>
<dbReference type="InterPro" id="IPR020807">
    <property type="entry name" value="PKS_DH"/>
</dbReference>
<feature type="active site" description="Proton acceptor; for dehydratase activity" evidence="6">
    <location>
        <position position="973"/>
    </location>
</feature>
<dbReference type="InterPro" id="IPR057326">
    <property type="entry name" value="KR_dom"/>
</dbReference>
<dbReference type="GO" id="GO:0031177">
    <property type="term" value="F:phosphopantetheine binding"/>
    <property type="evidence" value="ECO:0007669"/>
    <property type="project" value="InterPro"/>
</dbReference>
<dbReference type="PANTHER" id="PTHR43775">
    <property type="entry name" value="FATTY ACID SYNTHASE"/>
    <property type="match status" value="1"/>
</dbReference>
<dbReference type="CDD" id="cd00833">
    <property type="entry name" value="PKS"/>
    <property type="match status" value="1"/>
</dbReference>
<dbReference type="InterPro" id="IPR001227">
    <property type="entry name" value="Ac_transferase_dom_sf"/>
</dbReference>
<dbReference type="InterPro" id="IPR013968">
    <property type="entry name" value="PKS_KR"/>
</dbReference>
<dbReference type="Pfam" id="PF00550">
    <property type="entry name" value="PP-binding"/>
    <property type="match status" value="1"/>
</dbReference>
<evidence type="ECO:0000313" key="11">
    <source>
        <dbReference type="EMBL" id="VDM88036.1"/>
    </source>
</evidence>
<dbReference type="InterPro" id="IPR011032">
    <property type="entry name" value="GroES-like_sf"/>
</dbReference>
<dbReference type="Pfam" id="PF00109">
    <property type="entry name" value="ketoacyl-synt"/>
    <property type="match status" value="1"/>
</dbReference>
<dbReference type="InterPro" id="IPR020843">
    <property type="entry name" value="ER"/>
</dbReference>
<evidence type="ECO:0000259" key="8">
    <source>
        <dbReference type="PROSITE" id="PS50075"/>
    </source>
</evidence>
<dbReference type="Gene3D" id="3.10.129.110">
    <property type="entry name" value="Polyketide synthase dehydratase"/>
    <property type="match status" value="1"/>
</dbReference>
<dbReference type="Pfam" id="PF14765">
    <property type="entry name" value="PS-DH"/>
    <property type="match status" value="1"/>
</dbReference>
<keyword evidence="12" id="KW-1185">Reference proteome</keyword>
<dbReference type="SMART" id="SM00825">
    <property type="entry name" value="PKS_KS"/>
    <property type="match status" value="1"/>
</dbReference>
<dbReference type="PANTHER" id="PTHR43775:SF37">
    <property type="entry name" value="SI:DKEY-61P9.11"/>
    <property type="match status" value="1"/>
</dbReference>
<dbReference type="FunFam" id="3.30.70.250:FF:000003">
    <property type="entry name" value="Polyketide beta-ketoacyl synthase Pks3"/>
    <property type="match status" value="1"/>
</dbReference>
<dbReference type="FunFam" id="3.40.50.720:FF:000209">
    <property type="entry name" value="Polyketide synthase Pks12"/>
    <property type="match status" value="1"/>
</dbReference>
<dbReference type="SMART" id="SM00826">
    <property type="entry name" value="PKS_DH"/>
    <property type="match status" value="1"/>
</dbReference>
<reference evidence="12" key="1">
    <citation type="submission" date="2018-02" db="EMBL/GenBank/DDBJ databases">
        <authorList>
            <person name="Seth-Smith MB H."/>
            <person name="Seth-Smith H."/>
        </authorList>
    </citation>
    <scope>NUCLEOTIDE SEQUENCE [LARGE SCALE GENOMIC DNA]</scope>
</reference>
<evidence type="ECO:0000256" key="4">
    <source>
        <dbReference type="ARBA" id="ARBA00022857"/>
    </source>
</evidence>
<evidence type="ECO:0000256" key="5">
    <source>
        <dbReference type="ARBA" id="ARBA00023268"/>
    </source>
</evidence>
<feature type="region of interest" description="C-terminal hotdog fold" evidence="6">
    <location>
        <begin position="1081"/>
        <end position="1236"/>
    </location>
</feature>
<dbReference type="SMART" id="SM00829">
    <property type="entry name" value="PKS_ER"/>
    <property type="match status" value="1"/>
</dbReference>
<dbReference type="InterPro" id="IPR049552">
    <property type="entry name" value="PKS_DH_N"/>
</dbReference>
<dbReference type="Gene3D" id="3.40.47.10">
    <property type="match status" value="1"/>
</dbReference>
<dbReference type="InterPro" id="IPR032821">
    <property type="entry name" value="PKS_assoc"/>
</dbReference>
<dbReference type="InterPro" id="IPR020841">
    <property type="entry name" value="PKS_Beta-ketoAc_synthase_dom"/>
</dbReference>
<evidence type="ECO:0000313" key="12">
    <source>
        <dbReference type="Proteomes" id="UP000269998"/>
    </source>
</evidence>
<dbReference type="PROSITE" id="PS00012">
    <property type="entry name" value="PHOSPHOPANTETHEINE"/>
    <property type="match status" value="1"/>
</dbReference>
<organism evidence="11 12">
    <name type="scientific">Mycobacterium basiliense</name>
    <dbReference type="NCBI Taxonomy" id="2094119"/>
    <lineage>
        <taxon>Bacteria</taxon>
        <taxon>Bacillati</taxon>
        <taxon>Actinomycetota</taxon>
        <taxon>Actinomycetes</taxon>
        <taxon>Mycobacteriales</taxon>
        <taxon>Mycobacteriaceae</taxon>
        <taxon>Mycobacterium</taxon>
    </lineage>
</organism>
<name>A0A3S4FPS2_9MYCO</name>
<protein>
    <submittedName>
        <fullName evidence="11">Beta-ketoacyl-acyl-carrier-protein synthase I</fullName>
        <ecNumber evidence="11">2.3.1.41</ecNumber>
    </submittedName>
</protein>
<keyword evidence="11" id="KW-0012">Acyltransferase</keyword>
<dbReference type="Gene3D" id="3.90.180.10">
    <property type="entry name" value="Medium-chain alcohol dehydrogenases, catalytic domain"/>
    <property type="match status" value="1"/>
</dbReference>
<dbReference type="SUPFAM" id="SSF50129">
    <property type="entry name" value="GroES-like"/>
    <property type="match status" value="1"/>
</dbReference>
<dbReference type="FunFam" id="3.40.47.10:FF:000019">
    <property type="entry name" value="Polyketide synthase type I"/>
    <property type="match status" value="1"/>
</dbReference>
<dbReference type="Gene3D" id="3.40.366.10">
    <property type="entry name" value="Malonyl-Coenzyme A Acyl Carrier Protein, domain 2"/>
    <property type="match status" value="1"/>
</dbReference>
<dbReference type="Pfam" id="PF13602">
    <property type="entry name" value="ADH_zinc_N_2"/>
    <property type="match status" value="1"/>
</dbReference>
<evidence type="ECO:0000256" key="1">
    <source>
        <dbReference type="ARBA" id="ARBA00022450"/>
    </source>
</evidence>
<dbReference type="Pfam" id="PF21089">
    <property type="entry name" value="PKS_DH_N"/>
    <property type="match status" value="1"/>
</dbReference>
<dbReference type="GO" id="GO:0004312">
    <property type="term" value="F:fatty acid synthase activity"/>
    <property type="evidence" value="ECO:0007669"/>
    <property type="project" value="TreeGrafter"/>
</dbReference>
<dbReference type="InterPro" id="IPR050091">
    <property type="entry name" value="PKS_NRPS_Biosynth_Enz"/>
</dbReference>
<keyword evidence="2" id="KW-0597">Phosphoprotein</keyword>
<dbReference type="GO" id="GO:0004315">
    <property type="term" value="F:3-oxoacyl-[acyl-carrier-protein] synthase activity"/>
    <property type="evidence" value="ECO:0007669"/>
    <property type="project" value="UniProtKB-EC"/>
</dbReference>
<keyword evidence="4" id="KW-0521">NADP</keyword>
<evidence type="ECO:0000259" key="9">
    <source>
        <dbReference type="PROSITE" id="PS52004"/>
    </source>
</evidence>
<dbReference type="InterPro" id="IPR016036">
    <property type="entry name" value="Malonyl_transacylase_ACP-bd"/>
</dbReference>
<dbReference type="SUPFAM" id="SSF55048">
    <property type="entry name" value="Probable ACP-binding domain of malonyl-CoA ACP transacylase"/>
    <property type="match status" value="1"/>
</dbReference>
<dbReference type="SUPFAM" id="SSF52151">
    <property type="entry name" value="FabD/lysophospholipase-like"/>
    <property type="match status" value="1"/>
</dbReference>
<sequence>MTAATPDRRAIITEALHKIDDLTARLEIAEKSSTEPIAVIGMGCRFPGGVGNPEQFWDLLRDGRNGIVRVPDQRWDADAYYTDDHTVPGTICSRDGGFLTNWQPDEFDAEFFSISPREAAAMDPQQRLLIEVAWEALEDAGVPPHTIRGTQTAVYVGVTAYDYMLTLAGRLRPEDLDAYIPTGNSANFAAGRLAYILGARGPAVVVDTACSSSLVAIHLACQSLRCRESDAALVGGTNLLLSPGPSIACSRWGMLSPEGQCKTFDVSADGYVRGEGAGVVVLKRLDDAVRDGNRILAVVRGTAVNQDGASSGVTVPNGPAQQALLHQALASSKLKPADIDYIEAHGTGTPLGDPIELDSLSKVFSERESRDPLVIGSVKTNVGHLEAAAGVAGLMKAVLAIRNGYIPRHLNFHQLTPHASEAASRLTIAAQGSEGMAWPTTGRPRRAGVSSFGVSGTNAHVVLEQAPEPVAAPGPAPEPAPEPAVTTLVVSGKTTQRVAATASVLADWMEGPGAQVPLADVAHTLNHHRPRQTKFGTVAAVDRDQAVAGLRALAAGQPGPGAIPPCEGTIGPGTVFVYSGRGSQWAGMGRQLLADEPAFAAAVAELEPDFVAQAGFSLQDVLASGHELVGIEQIQLGLIGMQLALTALWRSYGVTPDAVIGHSMGEVAAAVVAGALTPAEGLRVTATRSRLMAPLSGQGTMALLELDAEATEALIADYPQVTLGIYASPRQTVISGPTAMIDELIGTVREQGGFASRVSIEVAPHNPAMDALQPQMRSELADLTPRTPTIPIISTTYANVASVPTFDADHWATNMRNPVRFQQAIAHAASDTGGGHHIFIEISGHPLLTHSITDTLNGTHGTAGDEAGSQPGYLSIGTLQRDTHDTLQFHTNLNAAHTSHPPQTPHPPEPHPALPTTPWQHGSHWISATSVSGAAFHMADTHPLLGIGVTDPTNGTRVWESHLDPDLLWLSDHVIDDLVVLPGAAYAEIALAAAADTFDTFPTEQDQSWTICELDLHQLLHVTEGTVLVTTLTGDEQRCRVEIRTRSTSSGWTTHATATIARAISSDQQATQTAVAPVDLVDELDPEDLYQRLRGAGQQHGPAFQGIVGLGIAPSGAASAQVRLPSSARKGSRDFLLHPVMMDIALQTLGATRMATDLSGGQADQQNGARKSIVVPVRYAGVHVYGDITRGVRAVGSLAATGDRLSGEVVLTDPEGLPLLVIDEVEMAVLGSGSGATELTDRLFTAEWESAPLQEAADAPGGLLLIADLATDDPLPIVLQSSLRSHSPSVELVGAADDAKLRAAITRTDVGWDGLVLIYPPRASDESLAHDAQLELARTRTLRVAKVVETLTRMGTRKSPRLWIVTRGAAQLDPSESVTLAQTELRGLARVLTFEHSELKATLVDIEPDGTGSLADLTAELLAGSDQDEVLYRAGERYVNRLVPAPTTPSGKLAAEPRHTVVNLDDAVLPGGPAVRLEIDQPGRLDALTVHQVKRPRPQGDQVEVRVVAAGLNFSDVLKAMGVYPGLDGAAPVIGGECVGYVTAIGEQVDSVEIGQRVIAFGPGTFGTHLGTIADLVVPIPDALPDNEAATFGVAYLTAWHSLCEVGRLSPGERVLIHSATGGVGMAAVSIAKMIGARIYTTAGSDAKREMLSGLGVEYVGDSRSTEFADEILELTDGYGVDVILNSLAGEAIQRGVQILAAGGRFIELGKKDVYADASLGLAKLAKSASFSVVDLDLNLKLQPAKYRQLLQHILGHVADGSLEVLPVTEFSLHQAADAFRLMASGRHTGKIVISIPNSGNIAAVASPPPQPLVSPDGGYLIVGGMGGLGFVVARWLAEQGAGLIVLNGRSAPSDEVRAAIDDLNATGHRIEVVTGDIAEPGTAETLVQTIEDAGFRLAGVLHSAMVLADEIVLNMTDSAARRVFAPKVTGSWRLHEATATRDVDWWLTFSSAAALLGTPGQGAYAAANSWVDGLVGYRRSAGLPAVGINWGPWAEVGRAQFFKDLGVAMITAEQGLAAMQTVLAADRGRTGVFSLDARQWFQSFPAVAGSSLFAKLQDSATLKGERRGGGKIRAQLDALDATERPAHLASAIAEEIRGVLRSSDPIDHNRPLETLGLDSLMGLELRNRLEASLDITLPVALVWAYPTISDLATALCERMDYATPATAQESSDEEPELSDEEMDLLSDLVDASELEAAARGES</sequence>
<evidence type="ECO:0000256" key="3">
    <source>
        <dbReference type="ARBA" id="ARBA00022679"/>
    </source>
</evidence>
<dbReference type="InterPro" id="IPR036736">
    <property type="entry name" value="ACP-like_sf"/>
</dbReference>
<dbReference type="PROSITE" id="PS00606">
    <property type="entry name" value="KS3_1"/>
    <property type="match status" value="1"/>
</dbReference>
<dbReference type="SMART" id="SM00822">
    <property type="entry name" value="PKS_KR"/>
    <property type="match status" value="1"/>
</dbReference>
<dbReference type="OrthoDB" id="9778690at2"/>
<feature type="domain" description="PKS/mFAS DH" evidence="10">
    <location>
        <begin position="942"/>
        <end position="1236"/>
    </location>
</feature>
<dbReference type="SUPFAM" id="SSF47336">
    <property type="entry name" value="ACP-like"/>
    <property type="match status" value="1"/>
</dbReference>
<accession>A0A3S4FPS2</accession>
<dbReference type="InterPro" id="IPR016035">
    <property type="entry name" value="Acyl_Trfase/lysoPLipase"/>
</dbReference>
<dbReference type="Pfam" id="PF16197">
    <property type="entry name" value="KAsynt_C_assoc"/>
    <property type="match status" value="1"/>
</dbReference>
<dbReference type="InterPro" id="IPR013154">
    <property type="entry name" value="ADH-like_N"/>
</dbReference>
<dbReference type="PROSITE" id="PS52004">
    <property type="entry name" value="KS3_2"/>
    <property type="match status" value="1"/>
</dbReference>
<dbReference type="Pfam" id="PF08240">
    <property type="entry name" value="ADH_N"/>
    <property type="match status" value="1"/>
</dbReference>
<dbReference type="InterPro" id="IPR036291">
    <property type="entry name" value="NAD(P)-bd_dom_sf"/>
</dbReference>
<feature type="region of interest" description="Disordered" evidence="7">
    <location>
        <begin position="895"/>
        <end position="920"/>
    </location>
</feature>
<feature type="compositionally biased region" description="Acidic residues" evidence="7">
    <location>
        <begin position="2171"/>
        <end position="2185"/>
    </location>
</feature>
<gene>
    <name evidence="11" type="primary">ppsC_3</name>
    <name evidence="11" type="ORF">MB901379_01591</name>
</gene>
<dbReference type="GO" id="GO:0005886">
    <property type="term" value="C:plasma membrane"/>
    <property type="evidence" value="ECO:0007669"/>
    <property type="project" value="TreeGrafter"/>
</dbReference>
<keyword evidence="5" id="KW-0511">Multifunctional enzyme</keyword>
<dbReference type="InterPro" id="IPR020806">
    <property type="entry name" value="PKS_PP-bd"/>
</dbReference>
<dbReference type="InterPro" id="IPR049551">
    <property type="entry name" value="PKS_DH_C"/>
</dbReference>
<feature type="compositionally biased region" description="Pro residues" evidence="7">
    <location>
        <begin position="902"/>
        <end position="915"/>
    </location>
</feature>
<dbReference type="EMBL" id="LR130759">
    <property type="protein sequence ID" value="VDM88036.1"/>
    <property type="molecule type" value="Genomic_DNA"/>
</dbReference>
<feature type="domain" description="Ketosynthase family 3 (KS3)" evidence="9">
    <location>
        <begin position="34"/>
        <end position="465"/>
    </location>
</feature>
<dbReference type="Pfam" id="PF08659">
    <property type="entry name" value="KR"/>
    <property type="match status" value="1"/>
</dbReference>
<evidence type="ECO:0000256" key="2">
    <source>
        <dbReference type="ARBA" id="ARBA00022553"/>
    </source>
</evidence>
<dbReference type="GO" id="GO:0006633">
    <property type="term" value="P:fatty acid biosynthetic process"/>
    <property type="evidence" value="ECO:0007669"/>
    <property type="project" value="InterPro"/>
</dbReference>
<feature type="domain" description="Carrier" evidence="8">
    <location>
        <begin position="2084"/>
        <end position="2160"/>
    </location>
</feature>
<dbReference type="Pfam" id="PF02801">
    <property type="entry name" value="Ketoacyl-synt_C"/>
    <property type="match status" value="1"/>
</dbReference>